<dbReference type="InterPro" id="IPR047212">
    <property type="entry name" value="TPP_POXB-like"/>
</dbReference>
<evidence type="ECO:0000259" key="5">
    <source>
        <dbReference type="Pfam" id="PF02775"/>
    </source>
</evidence>
<dbReference type="Proteomes" id="UP000215539">
    <property type="component" value="Chromosome 1"/>
</dbReference>
<dbReference type="GO" id="GO:0000287">
    <property type="term" value="F:magnesium ion binding"/>
    <property type="evidence" value="ECO:0007669"/>
    <property type="project" value="InterPro"/>
</dbReference>
<dbReference type="Pfam" id="PF00205">
    <property type="entry name" value="TPP_enzyme_M"/>
    <property type="match status" value="1"/>
</dbReference>
<dbReference type="AlphaFoldDB" id="A0AAX2GZ89"/>
<dbReference type="Gene3D" id="3.40.50.1220">
    <property type="entry name" value="TPP-binding domain"/>
    <property type="match status" value="1"/>
</dbReference>
<dbReference type="InterPro" id="IPR012000">
    <property type="entry name" value="Thiamin_PyroP_enz_cen_dom"/>
</dbReference>
<dbReference type="SUPFAM" id="SSF52467">
    <property type="entry name" value="DHS-like NAD/FAD-binding domain"/>
    <property type="match status" value="1"/>
</dbReference>
<dbReference type="InterPro" id="IPR047210">
    <property type="entry name" value="TPP_PYR_POXB-like"/>
</dbReference>
<dbReference type="CDD" id="cd07039">
    <property type="entry name" value="TPP_PYR_POX"/>
    <property type="match status" value="1"/>
</dbReference>
<evidence type="ECO:0000256" key="3">
    <source>
        <dbReference type="RuleBase" id="RU362132"/>
    </source>
</evidence>
<keyword evidence="2 3" id="KW-0786">Thiamine pyrophosphate</keyword>
<keyword evidence="8" id="KW-0560">Oxidoreductase</keyword>
<evidence type="ECO:0000259" key="6">
    <source>
        <dbReference type="Pfam" id="PF02776"/>
    </source>
</evidence>
<dbReference type="PANTHER" id="PTHR42981:SF2">
    <property type="entry name" value="PYRUVATE DEHYDROGENASE [UBIQUINONE]"/>
    <property type="match status" value="1"/>
</dbReference>
<evidence type="ECO:0000256" key="1">
    <source>
        <dbReference type="ARBA" id="ARBA00007812"/>
    </source>
</evidence>
<proteinExistence type="inferred from homology"/>
<evidence type="ECO:0000313" key="8">
    <source>
        <dbReference type="EMBL" id="SNV09958.1"/>
    </source>
</evidence>
<organism evidence="8 10">
    <name type="scientific">Capnocytophaga haemolytica</name>
    <dbReference type="NCBI Taxonomy" id="45243"/>
    <lineage>
        <taxon>Bacteria</taxon>
        <taxon>Pseudomonadati</taxon>
        <taxon>Bacteroidota</taxon>
        <taxon>Flavobacteriia</taxon>
        <taxon>Flavobacteriales</taxon>
        <taxon>Flavobacteriaceae</taxon>
        <taxon>Capnocytophaga</taxon>
    </lineage>
</organism>
<dbReference type="InterPro" id="IPR029061">
    <property type="entry name" value="THDP-binding"/>
</dbReference>
<evidence type="ECO:0000313" key="9">
    <source>
        <dbReference type="Proteomes" id="UP000065822"/>
    </source>
</evidence>
<dbReference type="Gene3D" id="3.40.50.970">
    <property type="match status" value="2"/>
</dbReference>
<feature type="domain" description="Thiamine pyrophosphate enzyme central" evidence="4">
    <location>
        <begin position="191"/>
        <end position="321"/>
    </location>
</feature>
<dbReference type="InterPro" id="IPR012001">
    <property type="entry name" value="Thiamin_PyroP_enz_TPP-bd_dom"/>
</dbReference>
<dbReference type="GO" id="GO:0030976">
    <property type="term" value="F:thiamine pyrophosphate binding"/>
    <property type="evidence" value="ECO:0007669"/>
    <property type="project" value="InterPro"/>
</dbReference>
<evidence type="ECO:0000259" key="4">
    <source>
        <dbReference type="Pfam" id="PF00205"/>
    </source>
</evidence>
<accession>A0AAX2GZ89</accession>
<dbReference type="Pfam" id="PF02776">
    <property type="entry name" value="TPP_enzyme_N"/>
    <property type="match status" value="1"/>
</dbReference>
<dbReference type="RefSeq" id="WP_066428055.1">
    <property type="nucleotide sequence ID" value="NZ_CP014227.1"/>
</dbReference>
<evidence type="ECO:0000256" key="2">
    <source>
        <dbReference type="ARBA" id="ARBA00023052"/>
    </source>
</evidence>
<evidence type="ECO:0000313" key="10">
    <source>
        <dbReference type="Proteomes" id="UP000215539"/>
    </source>
</evidence>
<sequence length="581" mass="63902">MSKNVSDQLVEMLVQAGVKRVYAITGDSLNPVNDAIRRDGRLEWIHVRHEESAAYAASMDAELHGIGCCMGSSGPGHVHLINGLYDANRAGNPVIAIASTCATQKFGTHWFQETNPFYLFEDCSKYVYVANTPKQFTTMMQRALQTAINEKGVAVLGLPGDVAGADLEEVSTATQSFLTRPVVRPSDAELDKLATVLNDAKNKRFVLYCGHGCREAVSQVEALAEKLKAPIVSSFRGKIFFDREDSPYAAGMNGLLGHRSGYDACAKSDVLIMLGTDFPYAEFLPKKNTIIQIDERPEIIGRRAKVDYGYAGDVKDTIEALLPRLKGNADDSFLTSIHKEYVELEKSLDHYTSKKTEVDQIDPEYAAKLLNKYAAQDAIFTVDTGMNVVWAARFIKGTGERYLTGSFNHGSMANALPMSIGAAASEKGRQVVAMCGDGGLSMLLGDLATIMQYQYPVKIFVFNNRSLAMVKLEMEVSGYLDWQTNMVNPPFDKIAELMNIKGFEVHKTEDLEGVVKQAFETEGPVLVNIYTNRDTLAMPPHITFEQMKGFATNIIKKIGKGDFADAKDAIANSMGHIKDVF</sequence>
<dbReference type="InterPro" id="IPR029035">
    <property type="entry name" value="DHS-like_NAD/FAD-binding_dom"/>
</dbReference>
<dbReference type="EMBL" id="LT906449">
    <property type="protein sequence ID" value="SNV09958.1"/>
    <property type="molecule type" value="Genomic_DNA"/>
</dbReference>
<dbReference type="EMBL" id="CP014227">
    <property type="protein sequence ID" value="AMD84489.1"/>
    <property type="molecule type" value="Genomic_DNA"/>
</dbReference>
<keyword evidence="9" id="KW-1185">Reference proteome</keyword>
<feature type="domain" description="Thiamine pyrophosphate enzyme N-terminal TPP-binding" evidence="6">
    <location>
        <begin position="4"/>
        <end position="114"/>
    </location>
</feature>
<reference evidence="8 10" key="2">
    <citation type="submission" date="2017-06" db="EMBL/GenBank/DDBJ databases">
        <authorList>
            <consortium name="Pathogen Informatics"/>
        </authorList>
    </citation>
    <scope>NUCLEOTIDE SEQUENCE [LARGE SCALE GENOMIC DNA]</scope>
    <source>
        <strain evidence="8 10">NCTC12947</strain>
    </source>
</reference>
<reference evidence="7 9" key="1">
    <citation type="submission" date="2016-02" db="EMBL/GenBank/DDBJ databases">
        <authorList>
            <person name="Holder M.E."/>
            <person name="Ajami N.J."/>
            <person name="Petrosino J.F."/>
        </authorList>
    </citation>
    <scope>NUCLEOTIDE SEQUENCE [LARGE SCALE GENOMIC DNA]</scope>
    <source>
        <strain evidence="7 9">CCUG 32990</strain>
    </source>
</reference>
<evidence type="ECO:0000313" key="7">
    <source>
        <dbReference type="EMBL" id="AMD84489.1"/>
    </source>
</evidence>
<keyword evidence="8" id="KW-0670">Pyruvate</keyword>
<dbReference type="Pfam" id="PF02775">
    <property type="entry name" value="TPP_enzyme_C"/>
    <property type="match status" value="1"/>
</dbReference>
<dbReference type="InterPro" id="IPR047211">
    <property type="entry name" value="POXB-like"/>
</dbReference>
<name>A0AAX2GZ89_9FLAO</name>
<dbReference type="PANTHER" id="PTHR42981">
    <property type="entry name" value="PYRUVATE DEHYDROGENASE [UBIQUINONE]"/>
    <property type="match status" value="1"/>
</dbReference>
<dbReference type="CDD" id="cd02014">
    <property type="entry name" value="TPP_POX"/>
    <property type="match status" value="1"/>
</dbReference>
<protein>
    <submittedName>
        <fullName evidence="7 8">Pyruvate dehydrogenase</fullName>
        <ecNumber evidence="8">1.2.5.1</ecNumber>
    </submittedName>
</protein>
<dbReference type="GO" id="GO:0019752">
    <property type="term" value="P:carboxylic acid metabolic process"/>
    <property type="evidence" value="ECO:0007669"/>
    <property type="project" value="UniProtKB-ARBA"/>
</dbReference>
<dbReference type="Proteomes" id="UP000065822">
    <property type="component" value="Chromosome"/>
</dbReference>
<dbReference type="GO" id="GO:0052737">
    <property type="term" value="F:pyruvate dehydrogenase (quinone) activity"/>
    <property type="evidence" value="ECO:0007669"/>
    <property type="project" value="UniProtKB-EC"/>
</dbReference>
<gene>
    <name evidence="8" type="primary">poxB</name>
    <name evidence="7" type="ORF">AXF12_02460</name>
    <name evidence="8" type="ORF">SAMEA44541418_01253</name>
</gene>
<dbReference type="SUPFAM" id="SSF52518">
    <property type="entry name" value="Thiamin diphosphate-binding fold (THDP-binding)"/>
    <property type="match status" value="2"/>
</dbReference>
<dbReference type="InterPro" id="IPR011766">
    <property type="entry name" value="TPP_enzyme_TPP-bd"/>
</dbReference>
<dbReference type="EC" id="1.2.5.1" evidence="8"/>
<comment type="similarity">
    <text evidence="1 3">Belongs to the TPP enzyme family.</text>
</comment>
<feature type="domain" description="Thiamine pyrophosphate enzyme TPP-binding" evidence="5">
    <location>
        <begin position="383"/>
        <end position="529"/>
    </location>
</feature>
<dbReference type="KEGG" id="chg:AXF12_02460"/>